<dbReference type="InterPro" id="IPR015943">
    <property type="entry name" value="WD40/YVTN_repeat-like_dom_sf"/>
</dbReference>
<dbReference type="GO" id="GO:0019888">
    <property type="term" value="F:protein phosphatase regulator activity"/>
    <property type="evidence" value="ECO:0007669"/>
    <property type="project" value="EnsemblFungi"/>
</dbReference>
<dbReference type="GO" id="GO:0090266">
    <property type="term" value="P:regulation of mitotic cell cycle spindle assembly checkpoint"/>
    <property type="evidence" value="ECO:0007669"/>
    <property type="project" value="EnsemblFungi"/>
</dbReference>
<dbReference type="GO" id="GO:2000786">
    <property type="term" value="P:positive regulation of autophagosome assembly"/>
    <property type="evidence" value="ECO:0007669"/>
    <property type="project" value="EnsemblFungi"/>
</dbReference>
<dbReference type="Gene3D" id="2.130.10.10">
    <property type="entry name" value="YVTN repeat-like/Quinoprotein amine dehydrogenase"/>
    <property type="match status" value="2"/>
</dbReference>
<keyword evidence="3 4" id="KW-0677">Repeat</keyword>
<dbReference type="InterPro" id="IPR036322">
    <property type="entry name" value="WD40_repeat_dom_sf"/>
</dbReference>
<dbReference type="GO" id="GO:0005634">
    <property type="term" value="C:nucleus"/>
    <property type="evidence" value="ECO:0007669"/>
    <property type="project" value="EnsemblFungi"/>
</dbReference>
<dbReference type="GO" id="GO:0071475">
    <property type="term" value="P:cellular hyperosmotic salinity response"/>
    <property type="evidence" value="ECO:0007669"/>
    <property type="project" value="EnsemblFungi"/>
</dbReference>
<name>A0A2H9TKS5_9FUNG</name>
<dbReference type="GO" id="GO:0005935">
    <property type="term" value="C:cellular bud neck"/>
    <property type="evidence" value="ECO:0007669"/>
    <property type="project" value="EnsemblFungi"/>
</dbReference>
<dbReference type="GO" id="GO:0044818">
    <property type="term" value="P:mitotic G2/M transition checkpoint"/>
    <property type="evidence" value="ECO:0007669"/>
    <property type="project" value="EnsemblFungi"/>
</dbReference>
<dbReference type="GO" id="GO:0061586">
    <property type="term" value="P:positive regulation of transcription by transcription factor localization"/>
    <property type="evidence" value="ECO:0007669"/>
    <property type="project" value="EnsemblFungi"/>
</dbReference>
<sequence>MDILFDWSFHGCPDTAPRQPDYEMQSDPNSSEDAWKFSQCFGDKSDTIDVAEVKFDRTGDYLASGDRAGRVVLFQRNNTKRSCEYRFYTEFQSHEPEFDYLKSLEINEKINKIVWCRRTNDSHFLLTTNDKTVKLWKVKERQVQAVVENNMSTAQKLVSTDVRLPLMLPKLVDRESVIAATPKRIYSNAHAYHIHSISLNSDEETFLSADDLRVNLWNVNNVEQSFNVVDMKPASIEELTEVITTAHFHPQHCNLFAFGTSKGYVKLCDMRAAALCDRHAKVFKKDEEGAHSFFSELISSVSDISFSQDGRHFVTRDYMTMKVWDLAMESHPVLTIPVHDAIKPKLCDLYENDSIFDRFECAFNYDGTSVLSGSYSNMLRVTTIKDNTSDVIQADKSIFRSKKASRVKMPRAQSVARLDDSLGELDFERKILNAAAHPRENTVAIAALSNLFVFSQIAPL</sequence>
<dbReference type="InterPro" id="IPR001680">
    <property type="entry name" value="WD40_rpt"/>
</dbReference>
<reference evidence="5 6" key="1">
    <citation type="submission" date="2016-10" db="EMBL/GenBank/DDBJ databases">
        <title>The genome of Paramicrosporidium saccamoebae is the missing link in understanding Cryptomycota and Microsporidia evolution.</title>
        <authorList>
            <person name="Quandt C.A."/>
            <person name="Beaudet D."/>
            <person name="Corsaro D."/>
            <person name="Michel R."/>
            <person name="Corradi N."/>
            <person name="James T."/>
        </authorList>
    </citation>
    <scope>NUCLEOTIDE SEQUENCE [LARGE SCALE GENOMIC DNA]</scope>
    <source>
        <strain evidence="5 6">KSL3</strain>
    </source>
</reference>
<keyword evidence="6" id="KW-1185">Reference proteome</keyword>
<dbReference type="AlphaFoldDB" id="A0A2H9TKS5"/>
<dbReference type="PANTHER" id="PTHR11871">
    <property type="entry name" value="PROTEIN PHOSPHATASE PP2A REGULATORY SUBUNIT B"/>
    <property type="match status" value="1"/>
</dbReference>
<organism evidence="5 6">
    <name type="scientific">Paramicrosporidium saccamoebae</name>
    <dbReference type="NCBI Taxonomy" id="1246581"/>
    <lineage>
        <taxon>Eukaryota</taxon>
        <taxon>Fungi</taxon>
        <taxon>Fungi incertae sedis</taxon>
        <taxon>Cryptomycota</taxon>
        <taxon>Cryptomycota incertae sedis</taxon>
        <taxon>Paramicrosporidium</taxon>
    </lineage>
</organism>
<dbReference type="GO" id="GO:0045143">
    <property type="term" value="P:homologous chromosome segregation"/>
    <property type="evidence" value="ECO:0007669"/>
    <property type="project" value="EnsemblFungi"/>
</dbReference>
<dbReference type="GO" id="GO:0072686">
    <property type="term" value="C:mitotic spindle"/>
    <property type="evidence" value="ECO:0007669"/>
    <property type="project" value="EnsemblFungi"/>
</dbReference>
<dbReference type="GO" id="GO:0010515">
    <property type="term" value="P:negative regulation of induction of conjugation with cellular fusion"/>
    <property type="evidence" value="ECO:0007669"/>
    <property type="project" value="EnsemblFungi"/>
</dbReference>
<dbReference type="Pfam" id="PF00400">
    <property type="entry name" value="WD40"/>
    <property type="match status" value="1"/>
</dbReference>
<proteinExistence type="inferred from homology"/>
<dbReference type="GO" id="GO:1900182">
    <property type="term" value="P:positive regulation of protein localization to nucleus"/>
    <property type="evidence" value="ECO:0007669"/>
    <property type="project" value="EnsemblFungi"/>
</dbReference>
<comment type="caution">
    <text evidence="5">The sequence shown here is derived from an EMBL/GenBank/DDBJ whole genome shotgun (WGS) entry which is preliminary data.</text>
</comment>
<dbReference type="SMART" id="SM00320">
    <property type="entry name" value="WD40"/>
    <property type="match status" value="5"/>
</dbReference>
<dbReference type="GO" id="GO:0000329">
    <property type="term" value="C:fungal-type vacuole membrane"/>
    <property type="evidence" value="ECO:0007669"/>
    <property type="project" value="EnsemblFungi"/>
</dbReference>
<evidence type="ECO:0000256" key="4">
    <source>
        <dbReference type="RuleBase" id="RU331113"/>
    </source>
</evidence>
<dbReference type="Proteomes" id="UP000240830">
    <property type="component" value="Unassembled WGS sequence"/>
</dbReference>
<dbReference type="STRING" id="1246581.A0A2H9TKS5"/>
<dbReference type="EMBL" id="MTSL01000134">
    <property type="protein sequence ID" value="PJF18250.1"/>
    <property type="molecule type" value="Genomic_DNA"/>
</dbReference>
<dbReference type="GO" id="GO:0010971">
    <property type="term" value="P:positive regulation of G2/M transition of mitotic cell cycle"/>
    <property type="evidence" value="ECO:0007669"/>
    <property type="project" value="EnsemblFungi"/>
</dbReference>
<dbReference type="SUPFAM" id="SSF50978">
    <property type="entry name" value="WD40 repeat-like"/>
    <property type="match status" value="1"/>
</dbReference>
<evidence type="ECO:0000256" key="2">
    <source>
        <dbReference type="ARBA" id="ARBA00022574"/>
    </source>
</evidence>
<dbReference type="PIRSF" id="PIRSF037309">
    <property type="entry name" value="PP2A_PR55"/>
    <property type="match status" value="1"/>
</dbReference>
<dbReference type="OrthoDB" id="6274823at2759"/>
<dbReference type="GO" id="GO:0031030">
    <property type="term" value="P:negative regulation of septation initiation signaling"/>
    <property type="evidence" value="ECO:0007669"/>
    <property type="project" value="EnsemblFungi"/>
</dbReference>
<evidence type="ECO:0000256" key="3">
    <source>
        <dbReference type="ARBA" id="ARBA00022737"/>
    </source>
</evidence>
<dbReference type="GO" id="GO:0000159">
    <property type="term" value="C:protein phosphatase type 2A complex"/>
    <property type="evidence" value="ECO:0007669"/>
    <property type="project" value="UniProtKB-UniRule"/>
</dbReference>
<dbReference type="GO" id="GO:0016237">
    <property type="term" value="P:microautophagy"/>
    <property type="evidence" value="ECO:0007669"/>
    <property type="project" value="EnsemblFungi"/>
</dbReference>
<dbReference type="GO" id="GO:0044732">
    <property type="term" value="C:mitotic spindle pole body"/>
    <property type="evidence" value="ECO:0007669"/>
    <property type="project" value="EnsemblFungi"/>
</dbReference>
<comment type="similarity">
    <text evidence="1 4">Belongs to the phosphatase 2A regulatory subunit B family.</text>
</comment>
<dbReference type="GO" id="GO:0043332">
    <property type="term" value="C:mating projection tip"/>
    <property type="evidence" value="ECO:0007669"/>
    <property type="project" value="EnsemblFungi"/>
</dbReference>
<evidence type="ECO:0000256" key="1">
    <source>
        <dbReference type="ARBA" id="ARBA00008259"/>
    </source>
</evidence>
<gene>
    <name evidence="5" type="ORF">PSACC_01929</name>
</gene>
<dbReference type="InterPro" id="IPR000009">
    <property type="entry name" value="PP2A_PR55"/>
</dbReference>
<dbReference type="GO" id="GO:1905477">
    <property type="term" value="P:positive regulation of protein localization to membrane"/>
    <property type="evidence" value="ECO:0007669"/>
    <property type="project" value="EnsemblFungi"/>
</dbReference>
<keyword evidence="2 4" id="KW-0853">WD repeat</keyword>
<evidence type="ECO:0000313" key="5">
    <source>
        <dbReference type="EMBL" id="PJF18250.1"/>
    </source>
</evidence>
<dbReference type="GO" id="GO:0001100">
    <property type="term" value="P:negative regulation of exit from mitosis"/>
    <property type="evidence" value="ECO:0007669"/>
    <property type="project" value="EnsemblFungi"/>
</dbReference>
<dbReference type="GO" id="GO:0005934">
    <property type="term" value="C:cellular bud tip"/>
    <property type="evidence" value="ECO:0007669"/>
    <property type="project" value="EnsemblFungi"/>
</dbReference>
<dbReference type="GO" id="GO:0000705">
    <property type="term" value="P:achiasmate meiosis I"/>
    <property type="evidence" value="ECO:0007669"/>
    <property type="project" value="EnsemblFungi"/>
</dbReference>
<evidence type="ECO:0000313" key="6">
    <source>
        <dbReference type="Proteomes" id="UP000240830"/>
    </source>
</evidence>
<dbReference type="PRINTS" id="PR00600">
    <property type="entry name" value="PP2APR55"/>
</dbReference>
<accession>A0A2H9TKS5</accession>
<protein>
    <recommendedName>
        <fullName evidence="4">Protein phosphatase PP2A regulatory subunit B</fullName>
    </recommendedName>
</protein>